<sequence length="367" mass="41612">MKHKKWLISGGAVVLLVCAFFIFGMATHSKSDYYNAFKQALKDKNAEEMKNLLTTSDPSLKIDKAGSQAFIDYLTDNPADKTQLLKGLKEETEGEESSYSAEFPYTLVKDGKDMLFFPHYALSVKPLYFTVTTDADKVSLSVNKKEIPYVKKTDKYGPLMPGSYDVDVTLNCAIDTPLVHLKNELLIKENQNLDLQVGDVLSEDKSFQSSFAKNVDKSMDEFAQYWGGGLDTTKLKTATDNYREAALVERELLLPYLSKTSLTYKELKINNDSIKIEKKLDNWEADFEAFVDLAGNIEIAEEGSSPIEMQLDAVREFVFVYDTKLDEWLLDSAVESYSDPGDWDNINTITHKNPQTYEWSNKKDEDI</sequence>
<organism evidence="3 4">
    <name type="scientific">Listeria seeligeri</name>
    <dbReference type="NCBI Taxonomy" id="1640"/>
    <lineage>
        <taxon>Bacteria</taxon>
        <taxon>Bacillati</taxon>
        <taxon>Bacillota</taxon>
        <taxon>Bacilli</taxon>
        <taxon>Bacillales</taxon>
        <taxon>Listeriaceae</taxon>
        <taxon>Listeria</taxon>
    </lineage>
</organism>
<dbReference type="RefSeq" id="WP_046327966.1">
    <property type="nucleotide sequence ID" value="NZ_JABXNQ010000041.1"/>
</dbReference>
<name>A0ABR5E622_LISSE</name>
<evidence type="ECO:0008006" key="5">
    <source>
        <dbReference type="Google" id="ProtNLM"/>
    </source>
</evidence>
<proteinExistence type="predicted"/>
<comment type="caution">
    <text evidence="3">The sequence shown here is derived from an EMBL/GenBank/DDBJ whole genome shotgun (WGS) entry which is preliminary data.</text>
</comment>
<dbReference type="PANTHER" id="PTHR40038:SF1">
    <property type="entry name" value="MEMBRANE-ASSOCIATED PROTEIN TCAA"/>
    <property type="match status" value="1"/>
</dbReference>
<feature type="domain" description="TcaA second" evidence="1">
    <location>
        <begin position="35"/>
        <end position="124"/>
    </location>
</feature>
<protein>
    <recommendedName>
        <fullName evidence="5">DUF5105 domain-containing protein</fullName>
    </recommendedName>
</protein>
<evidence type="ECO:0000313" key="3">
    <source>
        <dbReference type="EMBL" id="KKD45128.1"/>
    </source>
</evidence>
<feature type="domain" description="YvbJ-like NTF2-like" evidence="2">
    <location>
        <begin position="215"/>
        <end position="332"/>
    </location>
</feature>
<gene>
    <name evidence="3" type="ORF">UQ68_12625</name>
</gene>
<dbReference type="EMBL" id="JYOM01000015">
    <property type="protein sequence ID" value="KKD45128.1"/>
    <property type="molecule type" value="Genomic_DNA"/>
</dbReference>
<evidence type="ECO:0000259" key="1">
    <source>
        <dbReference type="Pfam" id="PF22813"/>
    </source>
</evidence>
<dbReference type="Pfam" id="PF22813">
    <property type="entry name" value="TcaA_2nd"/>
    <property type="match status" value="1"/>
</dbReference>
<keyword evidence="4" id="KW-1185">Reference proteome</keyword>
<evidence type="ECO:0000313" key="4">
    <source>
        <dbReference type="Proteomes" id="UP000033536"/>
    </source>
</evidence>
<reference evidence="3 4" key="1">
    <citation type="submission" date="2015-02" db="EMBL/GenBank/DDBJ databases">
        <title>Sequencing of Listeria spp. dairy environmental strains.</title>
        <authorList>
            <person name="Muhterem-Uyar M."/>
            <person name="Wagner M."/>
            <person name="Schmitz-Esser S."/>
            <person name="Stessl B."/>
        </authorList>
    </citation>
    <scope>NUCLEOTIDE SEQUENCE [LARGE SCALE GENOMIC DNA]</scope>
    <source>
        <strain evidence="3 4">7KSM</strain>
    </source>
</reference>
<evidence type="ECO:0000259" key="2">
    <source>
        <dbReference type="Pfam" id="PF25155"/>
    </source>
</evidence>
<dbReference type="InterPro" id="IPR054529">
    <property type="entry name" value="TcaA_2nd"/>
</dbReference>
<accession>A0ABR5E622</accession>
<dbReference type="Pfam" id="PF25155">
    <property type="entry name" value="NTF2_YvbJ"/>
    <property type="match status" value="1"/>
</dbReference>
<dbReference type="Proteomes" id="UP000033536">
    <property type="component" value="Unassembled WGS sequence"/>
</dbReference>
<dbReference type="PANTHER" id="PTHR40038">
    <property type="entry name" value="MEMBRANE-ASSOCIATED PROTEIN TCAA"/>
    <property type="match status" value="1"/>
</dbReference>
<dbReference type="InterPro" id="IPR056902">
    <property type="entry name" value="NTF2_YvbJ"/>
</dbReference>